<dbReference type="SUPFAM" id="SSF54427">
    <property type="entry name" value="NTF2-like"/>
    <property type="match status" value="1"/>
</dbReference>
<organism evidence="1 2">
    <name type="scientific">Spirosoma arboris</name>
    <dbReference type="NCBI Taxonomy" id="2682092"/>
    <lineage>
        <taxon>Bacteria</taxon>
        <taxon>Pseudomonadati</taxon>
        <taxon>Bacteroidota</taxon>
        <taxon>Cytophagia</taxon>
        <taxon>Cytophagales</taxon>
        <taxon>Cytophagaceae</taxon>
        <taxon>Spirosoma</taxon>
    </lineage>
</organism>
<name>A0A7K1SLU4_9BACT</name>
<dbReference type="Gene3D" id="3.10.450.50">
    <property type="match status" value="1"/>
</dbReference>
<keyword evidence="2" id="KW-1185">Reference proteome</keyword>
<accession>A0A7K1SLU4</accession>
<dbReference type="InterPro" id="IPR032710">
    <property type="entry name" value="NTF2-like_dom_sf"/>
</dbReference>
<sequence length="126" mass="14506">MNQDKINIAKASYDAFARQDRTAIEKLMAPDLSFTSPVDNQLDRKTYFERCWPNGDLFEAFKFIYLVSLNDQIFVTYEASRKDGAAIRNTEILTIQNDQIVNIEVYWGWNIPHPAKIGDSVPEEGK</sequence>
<comment type="caution">
    <text evidence="1">The sequence shown here is derived from an EMBL/GenBank/DDBJ whole genome shotgun (WGS) entry which is preliminary data.</text>
</comment>
<dbReference type="AlphaFoldDB" id="A0A7K1SLU4"/>
<evidence type="ECO:0000313" key="2">
    <source>
        <dbReference type="Proteomes" id="UP000436006"/>
    </source>
</evidence>
<dbReference type="Proteomes" id="UP000436006">
    <property type="component" value="Unassembled WGS sequence"/>
</dbReference>
<gene>
    <name evidence="1" type="ORF">GO755_32425</name>
</gene>
<reference evidence="1 2" key="1">
    <citation type="submission" date="2019-12" db="EMBL/GenBank/DDBJ databases">
        <title>Spirosoma sp. HMF4905 genome sequencing and assembly.</title>
        <authorList>
            <person name="Kang H."/>
            <person name="Cha I."/>
            <person name="Kim H."/>
            <person name="Joh K."/>
        </authorList>
    </citation>
    <scope>NUCLEOTIDE SEQUENCE [LARGE SCALE GENOMIC DNA]</scope>
    <source>
        <strain evidence="1 2">HMF4905</strain>
    </source>
</reference>
<dbReference type="EMBL" id="WPIN01000018">
    <property type="protein sequence ID" value="MVM34779.1"/>
    <property type="molecule type" value="Genomic_DNA"/>
</dbReference>
<dbReference type="RefSeq" id="WP_157589598.1">
    <property type="nucleotide sequence ID" value="NZ_WPIN01000018.1"/>
</dbReference>
<protein>
    <submittedName>
        <fullName evidence="1">Nuclear transport factor 2 family protein</fullName>
    </submittedName>
</protein>
<proteinExistence type="predicted"/>
<evidence type="ECO:0000313" key="1">
    <source>
        <dbReference type="EMBL" id="MVM34779.1"/>
    </source>
</evidence>